<dbReference type="KEGG" id="saqt:GJV85_12330"/>
<organism evidence="5 6">
    <name type="scientific">Sulfurimonas aquatica</name>
    <dbReference type="NCBI Taxonomy" id="2672570"/>
    <lineage>
        <taxon>Bacteria</taxon>
        <taxon>Pseudomonadati</taxon>
        <taxon>Campylobacterota</taxon>
        <taxon>Epsilonproteobacteria</taxon>
        <taxon>Campylobacterales</taxon>
        <taxon>Sulfurimonadaceae</taxon>
        <taxon>Sulfurimonas</taxon>
    </lineage>
</organism>
<dbReference type="EMBL" id="CP046072">
    <property type="protein sequence ID" value="QSZ42861.1"/>
    <property type="molecule type" value="Genomic_DNA"/>
</dbReference>
<dbReference type="PANTHER" id="PTHR30097">
    <property type="entry name" value="CATION EFFLUX SYSTEM PROTEIN CUSB"/>
    <property type="match status" value="1"/>
</dbReference>
<feature type="domain" description="CusB-like barrel-sandwich hybrid" evidence="3">
    <location>
        <begin position="56"/>
        <end position="175"/>
    </location>
</feature>
<dbReference type="RefSeq" id="WP_207561673.1">
    <property type="nucleotide sequence ID" value="NZ_CP046072.1"/>
</dbReference>
<dbReference type="InterPro" id="IPR058792">
    <property type="entry name" value="Beta-barrel_RND_2"/>
</dbReference>
<gene>
    <name evidence="5" type="ORF">GJV85_12330</name>
</gene>
<reference evidence="5" key="1">
    <citation type="submission" date="2019-11" db="EMBL/GenBank/DDBJ databases">
        <authorList>
            <person name="Kojima H."/>
        </authorList>
    </citation>
    <scope>NUCLEOTIDE SEQUENCE</scope>
    <source>
        <strain evidence="5">H1576</strain>
    </source>
</reference>
<dbReference type="GO" id="GO:0060003">
    <property type="term" value="P:copper ion export"/>
    <property type="evidence" value="ECO:0007669"/>
    <property type="project" value="TreeGrafter"/>
</dbReference>
<name>A0A975GDL8_9BACT</name>
<accession>A0A975GDL8</accession>
<proteinExistence type="predicted"/>
<reference evidence="5" key="2">
    <citation type="submission" date="2021-04" db="EMBL/GenBank/DDBJ databases">
        <title>Isolation and characterization of a novel species of the genus Sulfurimonas.</title>
        <authorList>
            <person name="Fukui M."/>
        </authorList>
    </citation>
    <scope>NUCLEOTIDE SEQUENCE</scope>
    <source>
        <strain evidence="5">H1576</strain>
    </source>
</reference>
<dbReference type="Gene3D" id="2.40.30.170">
    <property type="match status" value="1"/>
</dbReference>
<keyword evidence="2" id="KW-0732">Signal</keyword>
<feature type="domain" description="CusB-like beta-barrel" evidence="4">
    <location>
        <begin position="180"/>
        <end position="255"/>
    </location>
</feature>
<evidence type="ECO:0000313" key="5">
    <source>
        <dbReference type="EMBL" id="QSZ42861.1"/>
    </source>
</evidence>
<dbReference type="Pfam" id="PF25919">
    <property type="entry name" value="BSH_CusB"/>
    <property type="match status" value="1"/>
</dbReference>
<dbReference type="GO" id="GO:0030288">
    <property type="term" value="C:outer membrane-bounded periplasmic space"/>
    <property type="evidence" value="ECO:0007669"/>
    <property type="project" value="TreeGrafter"/>
</dbReference>
<dbReference type="GO" id="GO:0015679">
    <property type="term" value="P:plasma membrane copper ion transport"/>
    <property type="evidence" value="ECO:0007669"/>
    <property type="project" value="TreeGrafter"/>
</dbReference>
<dbReference type="PANTHER" id="PTHR30097:SF15">
    <property type="entry name" value="CATION EFFLUX SYSTEM PROTEIN CUSB"/>
    <property type="match status" value="1"/>
</dbReference>
<dbReference type="Pfam" id="PF25954">
    <property type="entry name" value="Beta-barrel_RND_2"/>
    <property type="match status" value="1"/>
</dbReference>
<evidence type="ECO:0000313" key="6">
    <source>
        <dbReference type="Proteomes" id="UP000671852"/>
    </source>
</evidence>
<keyword evidence="1" id="KW-0813">Transport</keyword>
<dbReference type="SUPFAM" id="SSF111369">
    <property type="entry name" value="HlyD-like secretion proteins"/>
    <property type="match status" value="1"/>
</dbReference>
<feature type="chain" id="PRO_5037309959" evidence="2">
    <location>
        <begin position="18"/>
        <end position="332"/>
    </location>
</feature>
<dbReference type="AlphaFoldDB" id="A0A975GDL8"/>
<dbReference type="GO" id="GO:0046914">
    <property type="term" value="F:transition metal ion binding"/>
    <property type="evidence" value="ECO:0007669"/>
    <property type="project" value="TreeGrafter"/>
</dbReference>
<evidence type="ECO:0000256" key="2">
    <source>
        <dbReference type="SAM" id="SignalP"/>
    </source>
</evidence>
<dbReference type="InterPro" id="IPR058790">
    <property type="entry name" value="BSH_CusB"/>
</dbReference>
<protein>
    <submittedName>
        <fullName evidence="5">HlyD family efflux transporter periplasmic adaptor subunit</fullName>
    </submittedName>
</protein>
<evidence type="ECO:0000259" key="3">
    <source>
        <dbReference type="Pfam" id="PF25919"/>
    </source>
</evidence>
<dbReference type="Gene3D" id="2.40.420.20">
    <property type="match status" value="1"/>
</dbReference>
<keyword evidence="6" id="KW-1185">Reference proteome</keyword>
<sequence length="332" mass="38034">MKLIKLFLLLLPILLTAKESTVEQLFNVQTIKAKSIQTSHTKKAYAYVKPDDERVYHVTPRYSGFVIKVHANKIYQYVKKGEPLVTLYSPEVYKAKEEYINSYNYTKGRDNKGMLESAKLKLQLLGISNKEIKSLLKSKTVSQNTTIYSPVSGYIFIKNITNGSAFNAKSMLYEIVNLDKVWLEAKIFEEDISWIKNANSFEVAFKSTNKLYTTNKMFLYPNLDPKEASVTMRLVLNNKEHQLFPGMYATIIIKDKKQTYLTLPSTAVIRKNATHYVFISGEYEGEYEPKEVHVKALNNETYIIVDGLTEGDEVVNNALFMMDSDAQINGLY</sequence>
<feature type="signal peptide" evidence="2">
    <location>
        <begin position="1"/>
        <end position="17"/>
    </location>
</feature>
<dbReference type="InterPro" id="IPR051909">
    <property type="entry name" value="MFP_Cation_Efflux"/>
</dbReference>
<dbReference type="Proteomes" id="UP000671852">
    <property type="component" value="Chromosome"/>
</dbReference>
<evidence type="ECO:0000259" key="4">
    <source>
        <dbReference type="Pfam" id="PF25954"/>
    </source>
</evidence>
<evidence type="ECO:0000256" key="1">
    <source>
        <dbReference type="ARBA" id="ARBA00022448"/>
    </source>
</evidence>